<dbReference type="Gene3D" id="3.30.160.250">
    <property type="match status" value="1"/>
</dbReference>
<reference evidence="3 4" key="1">
    <citation type="journal article" date="2016" name="Nat. Commun.">
        <title>Thousands of microbial genomes shed light on interconnected biogeochemical processes in an aquifer system.</title>
        <authorList>
            <person name="Anantharaman K."/>
            <person name="Brown C.T."/>
            <person name="Hug L.A."/>
            <person name="Sharon I."/>
            <person name="Castelle C.J."/>
            <person name="Probst A.J."/>
            <person name="Thomas B.C."/>
            <person name="Singh A."/>
            <person name="Wilkins M.J."/>
            <person name="Karaoz U."/>
            <person name="Brodie E.L."/>
            <person name="Williams K.H."/>
            <person name="Hubbard S.S."/>
            <person name="Banfield J.F."/>
        </authorList>
    </citation>
    <scope>NUCLEOTIDE SEQUENCE [LARGE SCALE GENOMIC DNA]</scope>
</reference>
<dbReference type="PANTHER" id="PTHR34504:SF2">
    <property type="entry name" value="UPF0150 PROTEIN SSL0259"/>
    <property type="match status" value="1"/>
</dbReference>
<feature type="compositionally biased region" description="Polar residues" evidence="1">
    <location>
        <begin position="70"/>
        <end position="82"/>
    </location>
</feature>
<comment type="caution">
    <text evidence="3">The sequence shown here is derived from an EMBL/GenBank/DDBJ whole genome shotgun (WGS) entry which is preliminary data.</text>
</comment>
<dbReference type="Pfam" id="PF15919">
    <property type="entry name" value="HicB_lk_antitox"/>
    <property type="match status" value="1"/>
</dbReference>
<gene>
    <name evidence="3" type="ORF">A2113_00975</name>
</gene>
<feature type="compositionally biased region" description="Acidic residues" evidence="1">
    <location>
        <begin position="59"/>
        <end position="68"/>
    </location>
</feature>
<dbReference type="InterPro" id="IPR051404">
    <property type="entry name" value="TA_system_antitoxin"/>
</dbReference>
<evidence type="ECO:0000313" key="4">
    <source>
        <dbReference type="Proteomes" id="UP000176299"/>
    </source>
</evidence>
<evidence type="ECO:0000313" key="3">
    <source>
        <dbReference type="EMBL" id="OGY21883.1"/>
    </source>
</evidence>
<dbReference type="AlphaFoldDB" id="A0A1G1W2M6"/>
<feature type="region of interest" description="Disordered" evidence="1">
    <location>
        <begin position="57"/>
        <end position="82"/>
    </location>
</feature>
<organism evidence="3 4">
    <name type="scientific">Candidatus Woykebacteria bacterium GWA1_44_8</name>
    <dbReference type="NCBI Taxonomy" id="1802591"/>
    <lineage>
        <taxon>Bacteria</taxon>
        <taxon>Candidatus Woykeibacteriota</taxon>
    </lineage>
</organism>
<dbReference type="EMBL" id="MHCN01000010">
    <property type="protein sequence ID" value="OGY21883.1"/>
    <property type="molecule type" value="Genomic_DNA"/>
</dbReference>
<sequence length="82" mass="8735">MEKKVKYAAIYIKEPTGGYSVSVPSLPGCFSQGETLEEAKVNIAEAIESHLESLRADGEDVPAPEEELVSSITVSVPQPVTS</sequence>
<dbReference type="SUPFAM" id="SSF143100">
    <property type="entry name" value="TTHA1013/TTHA0281-like"/>
    <property type="match status" value="1"/>
</dbReference>
<accession>A0A1G1W2M6</accession>
<dbReference type="Proteomes" id="UP000176299">
    <property type="component" value="Unassembled WGS sequence"/>
</dbReference>
<dbReference type="STRING" id="1802591.A2113_00975"/>
<evidence type="ECO:0000259" key="2">
    <source>
        <dbReference type="Pfam" id="PF15919"/>
    </source>
</evidence>
<evidence type="ECO:0000256" key="1">
    <source>
        <dbReference type="SAM" id="MobiDB-lite"/>
    </source>
</evidence>
<dbReference type="InterPro" id="IPR035069">
    <property type="entry name" value="TTHA1013/TTHA0281-like"/>
</dbReference>
<dbReference type="PANTHER" id="PTHR34504">
    <property type="entry name" value="ANTITOXIN HICB"/>
    <property type="match status" value="1"/>
</dbReference>
<proteinExistence type="predicted"/>
<dbReference type="InterPro" id="IPR031807">
    <property type="entry name" value="HicB-like"/>
</dbReference>
<protein>
    <submittedName>
        <fullName evidence="3">Antitoxin HicB</fullName>
    </submittedName>
</protein>
<feature type="domain" description="HicB-like antitoxin of toxin-antitoxin system" evidence="2">
    <location>
        <begin position="13"/>
        <end position="65"/>
    </location>
</feature>
<name>A0A1G1W2M6_9BACT</name>